<reference evidence="2" key="1">
    <citation type="journal article" date="2023" name="Front. Plant Sci.">
        <title>Chromosomal-level genome assembly of Melastoma candidum provides insights into trichome evolution.</title>
        <authorList>
            <person name="Zhong Y."/>
            <person name="Wu W."/>
            <person name="Sun C."/>
            <person name="Zou P."/>
            <person name="Liu Y."/>
            <person name="Dai S."/>
            <person name="Zhou R."/>
        </authorList>
    </citation>
    <scope>NUCLEOTIDE SEQUENCE [LARGE SCALE GENOMIC DNA]</scope>
</reference>
<dbReference type="EMBL" id="CM042886">
    <property type="protein sequence ID" value="KAI4339024.1"/>
    <property type="molecule type" value="Genomic_DNA"/>
</dbReference>
<dbReference type="Proteomes" id="UP001057402">
    <property type="component" value="Chromosome 7"/>
</dbReference>
<keyword evidence="2" id="KW-1185">Reference proteome</keyword>
<protein>
    <submittedName>
        <fullName evidence="1">Uncharacterized protein</fullName>
    </submittedName>
</protein>
<comment type="caution">
    <text evidence="1">The sequence shown here is derived from an EMBL/GenBank/DDBJ whole genome shotgun (WGS) entry which is preliminary data.</text>
</comment>
<organism evidence="1 2">
    <name type="scientific">Melastoma candidum</name>
    <dbReference type="NCBI Taxonomy" id="119954"/>
    <lineage>
        <taxon>Eukaryota</taxon>
        <taxon>Viridiplantae</taxon>
        <taxon>Streptophyta</taxon>
        <taxon>Embryophyta</taxon>
        <taxon>Tracheophyta</taxon>
        <taxon>Spermatophyta</taxon>
        <taxon>Magnoliopsida</taxon>
        <taxon>eudicotyledons</taxon>
        <taxon>Gunneridae</taxon>
        <taxon>Pentapetalae</taxon>
        <taxon>rosids</taxon>
        <taxon>malvids</taxon>
        <taxon>Myrtales</taxon>
        <taxon>Melastomataceae</taxon>
        <taxon>Melastomatoideae</taxon>
        <taxon>Melastomateae</taxon>
        <taxon>Melastoma</taxon>
    </lineage>
</organism>
<evidence type="ECO:0000313" key="1">
    <source>
        <dbReference type="EMBL" id="KAI4339024.1"/>
    </source>
</evidence>
<evidence type="ECO:0000313" key="2">
    <source>
        <dbReference type="Proteomes" id="UP001057402"/>
    </source>
</evidence>
<sequence length="931" mass="103397">MAPKKAVDDDGGWFASLARQPTSANGLIYELDSRTECTILSNDNAPRMVLGPTFDPGDSKARQLVSDKYLETIVRCPLAYLPQLKDVRSWHNARLSCFPVTPAYYIKWVNRLDSHLGGKWDVLGIRQLVLLSAKGVSADVNLCFALCLFWNPCLNCFFFPEGPMSITLEDIEVLTGCSPGGIAPSYIAQESNSYTITRGYFSSYSAILNRYVWLDTKARPSHREEFNFYVFWLAKFIFGCRGFHPSGFFAPLASQLLKNRRNSAIKFDHLLLGLLYRSLHEGAVARGFHKECFPILSVGGPLWLLQLWAQMYFPSLAPSNGDFSANIPCYGLKLAGLSKNKVGHGVTYYVKQILSSGRGSDRNSRLWRPFPPNHPVLGRKDSPGPGSTSFCLWSNVWCPKDLFFPTVDGIACEVYNPQLCARQLGFIQGCAIPYSRGLNQHLDQRICIPLKDAEVYLQVPPRSDPVEIPSLKTTSLGATKSFEILWEQVWTRVTWYLHRLSYVPHLRKRKNEDQPLSSRGKFGKTRAKPAQIAILGGGRKETTRPLFHILGVTPTTPSASDHDMTDGTHVEPNESLDRAVWSSSSSDGDDNDDAANDDDDDDNAANDDDDNDDAANDDDDDDDAANEDDDDDDDDAANDDDDDDDAANDDDDEDRANEDNDDDDANDDDDDDGKDDKGDDEDEDGAQTTASSPTSHTPSTSPVMPKTAGCQASSSLPLHLQLLEEDTSSFRPSVVLSRDQVKILVEGVLRILRGPLSDKSFEELSPLLKELSSPFAPFDIASACHGFLREVQEKWPLFEIAQGKLTSLEQKKQDLAQSLGDMSKQGGTVLSSYERSRDRLKTLCSNRKEVDAGITALLKERDILDTEIVNAADELAPLREQLIQSKAKEEEHKRATVDLFSEISDVQSSLRQRNSCIVDFVDSLEKALKSL</sequence>
<name>A0ACB9NUD3_9MYRT</name>
<accession>A0ACB9NUD3</accession>
<gene>
    <name evidence="1" type="ORF">MLD38_024012</name>
</gene>
<proteinExistence type="predicted"/>